<feature type="domain" description="ABC-type transport auxiliary lipoprotein component" evidence="2">
    <location>
        <begin position="31"/>
        <end position="185"/>
    </location>
</feature>
<gene>
    <name evidence="3" type="ORF">GW952_31140</name>
</gene>
<geneLocation type="plasmid" evidence="3">
    <name>unnamed2</name>
</geneLocation>
<evidence type="ECO:0000313" key="3">
    <source>
        <dbReference type="EMBL" id="QHS50067.1"/>
    </source>
</evidence>
<accession>A0A6P1V846</accession>
<evidence type="ECO:0000259" key="2">
    <source>
        <dbReference type="Pfam" id="PF03886"/>
    </source>
</evidence>
<dbReference type="EMBL" id="CP048110">
    <property type="protein sequence ID" value="QHS50067.1"/>
    <property type="molecule type" value="Genomic_DNA"/>
</dbReference>
<dbReference type="Gene3D" id="3.40.50.10610">
    <property type="entry name" value="ABC-type transport auxiliary lipoprotein component"/>
    <property type="match status" value="1"/>
</dbReference>
<reference evidence="3 4" key="1">
    <citation type="submission" date="2020-01" db="EMBL/GenBank/DDBJ databases">
        <title>Bactrocera dorsalis gut bacteria genome.</title>
        <authorList>
            <person name="Zhang H."/>
            <person name="Cai Z."/>
        </authorList>
    </citation>
    <scope>NUCLEOTIDE SEQUENCE [LARGE SCALE GENOMIC DNA]</scope>
    <source>
        <strain evidence="3 4">BD177</strain>
        <plasmid evidence="3 4">unnamed2</plasmid>
    </source>
</reference>
<dbReference type="PROSITE" id="PS51257">
    <property type="entry name" value="PROKAR_LIPOPROTEIN"/>
    <property type="match status" value="1"/>
</dbReference>
<dbReference type="InterPro" id="IPR005586">
    <property type="entry name" value="ABC_trans_aux"/>
</dbReference>
<feature type="chain" id="PRO_5026761210" evidence="1">
    <location>
        <begin position="21"/>
        <end position="202"/>
    </location>
</feature>
<dbReference type="RefSeq" id="WP_162122842.1">
    <property type="nucleotide sequence ID" value="NZ_CP048110.1"/>
</dbReference>
<keyword evidence="1" id="KW-0732">Signal</keyword>
<dbReference type="SUPFAM" id="SSF159594">
    <property type="entry name" value="XCC0632-like"/>
    <property type="match status" value="1"/>
</dbReference>
<name>A0A6P1V846_9ENTR</name>
<dbReference type="Pfam" id="PF03886">
    <property type="entry name" value="ABC_trans_aux"/>
    <property type="match status" value="1"/>
</dbReference>
<protein>
    <submittedName>
        <fullName evidence="3">Membrane integrity-associated transporter subunit PqiC</fullName>
    </submittedName>
</protein>
<evidence type="ECO:0000313" key="4">
    <source>
        <dbReference type="Proteomes" id="UP000464389"/>
    </source>
</evidence>
<proteinExistence type="predicted"/>
<sequence length="202" mass="22192">MKRCLSVIIMSAMAALSGCASPEVRYHTLVNPEAAGITGAPASFMIEVLPVGVPAQLDSQQIVIRQNNSRVVVLQNDRWLSPLGEEVQTALSSRMTQRLQTTDVAGLTRDDNKPVIRVLLQVRRFDSWPGKGISLDAGWSLSRMNEGKRIKVVCHTRLSRTLSGDASQMFTLWQGVMDIAADQIAKTARQWMNSGDTTCPQP</sequence>
<evidence type="ECO:0000256" key="1">
    <source>
        <dbReference type="SAM" id="SignalP"/>
    </source>
</evidence>
<dbReference type="Proteomes" id="UP000464389">
    <property type="component" value="Plasmid unnamed2"/>
</dbReference>
<dbReference type="AlphaFoldDB" id="A0A6P1V846"/>
<organism evidence="3 4">
    <name type="scientific">Klebsiella michiganensis</name>
    <dbReference type="NCBI Taxonomy" id="1134687"/>
    <lineage>
        <taxon>Bacteria</taxon>
        <taxon>Pseudomonadati</taxon>
        <taxon>Pseudomonadota</taxon>
        <taxon>Gammaproteobacteria</taxon>
        <taxon>Enterobacterales</taxon>
        <taxon>Enterobacteriaceae</taxon>
        <taxon>Klebsiella/Raoultella group</taxon>
        <taxon>Klebsiella</taxon>
    </lineage>
</organism>
<keyword evidence="3" id="KW-0614">Plasmid</keyword>
<feature type="signal peptide" evidence="1">
    <location>
        <begin position="1"/>
        <end position="20"/>
    </location>
</feature>